<dbReference type="InterPro" id="IPR036770">
    <property type="entry name" value="Ankyrin_rpt-contain_sf"/>
</dbReference>
<dbReference type="AlphaFoldDB" id="A0A6G0XC53"/>
<dbReference type="SUPFAM" id="SSF48403">
    <property type="entry name" value="Ankyrin repeat"/>
    <property type="match status" value="1"/>
</dbReference>
<feature type="domain" description="PH" evidence="6">
    <location>
        <begin position="154"/>
        <end position="296"/>
    </location>
</feature>
<feature type="domain" description="RING-type" evidence="7">
    <location>
        <begin position="349"/>
        <end position="388"/>
    </location>
</feature>
<dbReference type="GO" id="GO:0016567">
    <property type="term" value="P:protein ubiquitination"/>
    <property type="evidence" value="ECO:0007669"/>
    <property type="project" value="TreeGrafter"/>
</dbReference>
<dbReference type="GO" id="GO:0008270">
    <property type="term" value="F:zinc ion binding"/>
    <property type="evidence" value="ECO:0007669"/>
    <property type="project" value="UniProtKB-KW"/>
</dbReference>
<dbReference type="PROSITE" id="PS50089">
    <property type="entry name" value="ZF_RING_2"/>
    <property type="match status" value="1"/>
</dbReference>
<dbReference type="InterPro" id="IPR001841">
    <property type="entry name" value="Znf_RING"/>
</dbReference>
<dbReference type="InterPro" id="IPR002110">
    <property type="entry name" value="Ankyrin_rpt"/>
</dbReference>
<protein>
    <recommendedName>
        <fullName evidence="10">RING-type domain-containing protein</fullName>
    </recommendedName>
</protein>
<dbReference type="SMART" id="SM00248">
    <property type="entry name" value="ANK"/>
    <property type="match status" value="2"/>
</dbReference>
<name>A0A6G0XC53_9STRA</name>
<feature type="repeat" description="ANK" evidence="4">
    <location>
        <begin position="53"/>
        <end position="76"/>
    </location>
</feature>
<keyword evidence="9" id="KW-1185">Reference proteome</keyword>
<evidence type="ECO:0008006" key="10">
    <source>
        <dbReference type="Google" id="ProtNLM"/>
    </source>
</evidence>
<comment type="caution">
    <text evidence="8">The sequence shown here is derived from an EMBL/GenBank/DDBJ whole genome shotgun (WGS) entry which is preliminary data.</text>
</comment>
<dbReference type="PANTHER" id="PTHR46858:SF7">
    <property type="entry name" value="RING-TYPE DOMAIN-CONTAINING PROTEIN"/>
    <property type="match status" value="1"/>
</dbReference>
<evidence type="ECO:0000256" key="3">
    <source>
        <dbReference type="ARBA" id="ARBA00022833"/>
    </source>
</evidence>
<evidence type="ECO:0000256" key="2">
    <source>
        <dbReference type="ARBA" id="ARBA00022771"/>
    </source>
</evidence>
<dbReference type="PROSITE" id="PS50003">
    <property type="entry name" value="PH_DOMAIN"/>
    <property type="match status" value="1"/>
</dbReference>
<dbReference type="Pfam" id="PF00023">
    <property type="entry name" value="Ank"/>
    <property type="match status" value="1"/>
</dbReference>
<dbReference type="Pfam" id="PF13637">
    <property type="entry name" value="Ank_4"/>
    <property type="match status" value="1"/>
</dbReference>
<keyword evidence="4" id="KW-0040">ANK repeat</keyword>
<dbReference type="SUPFAM" id="SSF57850">
    <property type="entry name" value="RING/U-box"/>
    <property type="match status" value="1"/>
</dbReference>
<evidence type="ECO:0000259" key="6">
    <source>
        <dbReference type="PROSITE" id="PS50003"/>
    </source>
</evidence>
<dbReference type="EMBL" id="VJMJ01000083">
    <property type="protein sequence ID" value="KAF0737679.1"/>
    <property type="molecule type" value="Genomic_DNA"/>
</dbReference>
<evidence type="ECO:0000256" key="1">
    <source>
        <dbReference type="ARBA" id="ARBA00022723"/>
    </source>
</evidence>
<evidence type="ECO:0000256" key="5">
    <source>
        <dbReference type="PROSITE-ProRule" id="PRU00175"/>
    </source>
</evidence>
<dbReference type="VEuPathDB" id="FungiDB:AeMF1_002558"/>
<dbReference type="SMART" id="SM00184">
    <property type="entry name" value="RING"/>
    <property type="match status" value="1"/>
</dbReference>
<dbReference type="PANTHER" id="PTHR46858">
    <property type="entry name" value="OS05G0521000 PROTEIN"/>
    <property type="match status" value="1"/>
</dbReference>
<evidence type="ECO:0000313" key="9">
    <source>
        <dbReference type="Proteomes" id="UP000481153"/>
    </source>
</evidence>
<dbReference type="Proteomes" id="UP000481153">
    <property type="component" value="Unassembled WGS sequence"/>
</dbReference>
<sequence>MIQSLVDWAWTFIQPEYELFRLAKRGDHVALATYLLQHSHEEIRRAIQYKDDAGRSALHQACRDGHVECIHLMLQHPVIHALLPGHTDASGNGLLHHACVGGHVETLKFLIRENVSPYQLNYRFQSPLDLARTCYHDEEDARFLKCIEALEQICTIFEGWIYESTDNLASNFLGVSALQSWRRRYCVVLRTALTSHVELVLYDKDDYSAMTDLSLWRRPVNPSSIVLARIDDDIDFNSKQKIFNNKKFAFSLACIKKSMTEPQTNAHGGGYKTLEFACVDADGYAHWGDFFHTFLHPPFSSRPSMPSAVPAVAIPNDDALKPSAPSIESIHFEEVVKPSAAPALPGSECIICLDGPVEAVCVPCGHHAMCMACATQLYNSSRECPVCRAALNQVIRLYR</sequence>
<evidence type="ECO:0000259" key="7">
    <source>
        <dbReference type="PROSITE" id="PS50089"/>
    </source>
</evidence>
<dbReference type="Gene3D" id="3.30.40.10">
    <property type="entry name" value="Zinc/RING finger domain, C3HC4 (zinc finger)"/>
    <property type="match status" value="1"/>
</dbReference>
<proteinExistence type="predicted"/>
<reference evidence="8 9" key="1">
    <citation type="submission" date="2019-07" db="EMBL/GenBank/DDBJ databases">
        <title>Genomics analysis of Aphanomyces spp. identifies a new class of oomycete effector associated with host adaptation.</title>
        <authorList>
            <person name="Gaulin E."/>
        </authorList>
    </citation>
    <scope>NUCLEOTIDE SEQUENCE [LARGE SCALE GENOMIC DNA]</scope>
    <source>
        <strain evidence="8 9">ATCC 201684</strain>
    </source>
</reference>
<dbReference type="InterPro" id="IPR013083">
    <property type="entry name" value="Znf_RING/FYVE/PHD"/>
</dbReference>
<keyword evidence="1" id="KW-0479">Metal-binding</keyword>
<evidence type="ECO:0000313" key="8">
    <source>
        <dbReference type="EMBL" id="KAF0737679.1"/>
    </source>
</evidence>
<dbReference type="PROSITE" id="PS50297">
    <property type="entry name" value="ANK_REP_REGION"/>
    <property type="match status" value="1"/>
</dbReference>
<keyword evidence="3" id="KW-0862">Zinc</keyword>
<dbReference type="Pfam" id="PF13920">
    <property type="entry name" value="zf-C3HC4_3"/>
    <property type="match status" value="1"/>
</dbReference>
<dbReference type="GO" id="GO:0061630">
    <property type="term" value="F:ubiquitin protein ligase activity"/>
    <property type="evidence" value="ECO:0007669"/>
    <property type="project" value="TreeGrafter"/>
</dbReference>
<evidence type="ECO:0000256" key="4">
    <source>
        <dbReference type="PROSITE-ProRule" id="PRU00023"/>
    </source>
</evidence>
<dbReference type="CDD" id="cd23129">
    <property type="entry name" value="RING-HC_XBAT35-like"/>
    <property type="match status" value="1"/>
</dbReference>
<dbReference type="InterPro" id="IPR001849">
    <property type="entry name" value="PH_domain"/>
</dbReference>
<keyword evidence="2 5" id="KW-0863">Zinc-finger</keyword>
<gene>
    <name evidence="8" type="ORF">Ae201684_006344</name>
</gene>
<dbReference type="Gene3D" id="1.25.40.20">
    <property type="entry name" value="Ankyrin repeat-containing domain"/>
    <property type="match status" value="1"/>
</dbReference>
<dbReference type="PROSITE" id="PS50088">
    <property type="entry name" value="ANK_REPEAT"/>
    <property type="match status" value="1"/>
</dbReference>
<organism evidence="8 9">
    <name type="scientific">Aphanomyces euteiches</name>
    <dbReference type="NCBI Taxonomy" id="100861"/>
    <lineage>
        <taxon>Eukaryota</taxon>
        <taxon>Sar</taxon>
        <taxon>Stramenopiles</taxon>
        <taxon>Oomycota</taxon>
        <taxon>Saprolegniomycetes</taxon>
        <taxon>Saprolegniales</taxon>
        <taxon>Verrucalvaceae</taxon>
        <taxon>Aphanomyces</taxon>
    </lineage>
</organism>
<accession>A0A6G0XC53</accession>